<dbReference type="EMBL" id="CAJPEV010007916">
    <property type="protein sequence ID" value="CAG0905002.1"/>
    <property type="molecule type" value="Genomic_DNA"/>
</dbReference>
<keyword evidence="2" id="KW-0677">Repeat</keyword>
<dbReference type="AlphaFoldDB" id="A0A7R9AGX6"/>
<dbReference type="Proteomes" id="UP000677054">
    <property type="component" value="Unassembled WGS sequence"/>
</dbReference>
<feature type="non-terminal residue" evidence="3">
    <location>
        <position position="296"/>
    </location>
</feature>
<evidence type="ECO:0000313" key="3">
    <source>
        <dbReference type="EMBL" id="CAD7254119.1"/>
    </source>
</evidence>
<sequence>MTANAQYLVCQSDKELQARSGFGSKEFVLIGGNMAEEFPGGYFGGVSFERIAIMNYEVDTIHLSALISSQDTLEELEIMFSHLKEFPWDTLPLLTKLTSLKLYGNELKNIRIRSDSLRELDISSNQIAALKSGWSAPNLTSLRMDMNPISEIPHGFLDGLGNLQEFHCFECHLGPTLFKGSMGFHSEIVTYIELGRNDISNIEEGAITGVTPDTFVGLDLNKITDLTEATFRPILEVLRRGFGSLSVTGNPIICGCRIDWLVRNPFLQTSIFGSCQDGSFFRALDPHIFEQFCIER</sequence>
<dbReference type="OrthoDB" id="27267at2759"/>
<dbReference type="PANTHER" id="PTHR24366:SF170">
    <property type="entry name" value="RE50361P"/>
    <property type="match status" value="1"/>
</dbReference>
<evidence type="ECO:0000256" key="1">
    <source>
        <dbReference type="ARBA" id="ARBA00022614"/>
    </source>
</evidence>
<organism evidence="3">
    <name type="scientific">Darwinula stevensoni</name>
    <dbReference type="NCBI Taxonomy" id="69355"/>
    <lineage>
        <taxon>Eukaryota</taxon>
        <taxon>Metazoa</taxon>
        <taxon>Ecdysozoa</taxon>
        <taxon>Arthropoda</taxon>
        <taxon>Crustacea</taxon>
        <taxon>Oligostraca</taxon>
        <taxon>Ostracoda</taxon>
        <taxon>Podocopa</taxon>
        <taxon>Podocopida</taxon>
        <taxon>Darwinulocopina</taxon>
        <taxon>Darwinuloidea</taxon>
        <taxon>Darwinulidae</taxon>
        <taxon>Darwinula</taxon>
    </lineage>
</organism>
<dbReference type="Gene3D" id="3.80.10.10">
    <property type="entry name" value="Ribonuclease Inhibitor"/>
    <property type="match status" value="1"/>
</dbReference>
<dbReference type="InterPro" id="IPR032675">
    <property type="entry name" value="LRR_dom_sf"/>
</dbReference>
<name>A0A7R9AGX6_9CRUS</name>
<proteinExistence type="predicted"/>
<protein>
    <submittedName>
        <fullName evidence="3">Uncharacterized protein</fullName>
    </submittedName>
</protein>
<gene>
    <name evidence="3" type="ORF">DSTB1V02_LOCUS13865</name>
</gene>
<dbReference type="SUPFAM" id="SSF52058">
    <property type="entry name" value="L domain-like"/>
    <property type="match status" value="1"/>
</dbReference>
<reference evidence="3" key="1">
    <citation type="submission" date="2020-11" db="EMBL/GenBank/DDBJ databases">
        <authorList>
            <person name="Tran Van P."/>
        </authorList>
    </citation>
    <scope>NUCLEOTIDE SEQUENCE</scope>
</reference>
<keyword evidence="1" id="KW-0433">Leucine-rich repeat</keyword>
<dbReference type="EMBL" id="LR907433">
    <property type="protein sequence ID" value="CAD7254119.1"/>
    <property type="molecule type" value="Genomic_DNA"/>
</dbReference>
<accession>A0A7R9AGX6</accession>
<evidence type="ECO:0000256" key="2">
    <source>
        <dbReference type="ARBA" id="ARBA00022737"/>
    </source>
</evidence>
<keyword evidence="4" id="KW-1185">Reference proteome</keyword>
<dbReference type="PANTHER" id="PTHR24366">
    <property type="entry name" value="IG(IMMUNOGLOBULIN) AND LRR(LEUCINE RICH REPEAT) DOMAINS"/>
    <property type="match status" value="1"/>
</dbReference>
<evidence type="ECO:0000313" key="4">
    <source>
        <dbReference type="Proteomes" id="UP000677054"/>
    </source>
</evidence>